<evidence type="ECO:0000313" key="4">
    <source>
        <dbReference type="EMBL" id="CAG5109342.1"/>
    </source>
</evidence>
<keyword evidence="5" id="KW-1185">Reference proteome</keyword>
<dbReference type="GO" id="GO:0030139">
    <property type="term" value="C:endocytic vesicle"/>
    <property type="evidence" value="ECO:0007669"/>
    <property type="project" value="TreeGrafter"/>
</dbReference>
<keyword evidence="3" id="KW-0812">Transmembrane</keyword>
<reference evidence="4" key="1">
    <citation type="submission" date="2021-04" db="EMBL/GenBank/DDBJ databases">
        <authorList>
            <person name="Chebbi M.A.C M."/>
        </authorList>
    </citation>
    <scope>NUCLEOTIDE SEQUENCE</scope>
</reference>
<dbReference type="Proteomes" id="UP000786811">
    <property type="component" value="Unassembled WGS sequence"/>
</dbReference>
<dbReference type="GO" id="GO:0006897">
    <property type="term" value="P:endocytosis"/>
    <property type="evidence" value="ECO:0007669"/>
    <property type="project" value="TreeGrafter"/>
</dbReference>
<proteinExistence type="inferred from homology"/>
<gene>
    <name evidence="4" type="ORF">HICCMSTLAB_LOCUS13978</name>
</gene>
<feature type="transmembrane region" description="Helical" evidence="3">
    <location>
        <begin position="34"/>
        <end position="53"/>
    </location>
</feature>
<dbReference type="AlphaFoldDB" id="A0A8J2MZJ2"/>
<dbReference type="PANTHER" id="PTHR21663:SF0">
    <property type="entry name" value="HEAT REPEAT-CONTAINING PROTEIN 5B"/>
    <property type="match status" value="1"/>
</dbReference>
<organism evidence="4 5">
    <name type="scientific">Cotesia congregata</name>
    <name type="common">Parasitoid wasp</name>
    <name type="synonym">Apanteles congregatus</name>
    <dbReference type="NCBI Taxonomy" id="51543"/>
    <lineage>
        <taxon>Eukaryota</taxon>
        <taxon>Metazoa</taxon>
        <taxon>Ecdysozoa</taxon>
        <taxon>Arthropoda</taxon>
        <taxon>Hexapoda</taxon>
        <taxon>Insecta</taxon>
        <taxon>Pterygota</taxon>
        <taxon>Neoptera</taxon>
        <taxon>Endopterygota</taxon>
        <taxon>Hymenoptera</taxon>
        <taxon>Apocrita</taxon>
        <taxon>Ichneumonoidea</taxon>
        <taxon>Braconidae</taxon>
        <taxon>Microgastrinae</taxon>
        <taxon>Cotesia</taxon>
    </lineage>
</organism>
<protein>
    <submittedName>
        <fullName evidence="4">Similar to heatr5b: HEAT repeat-containing protein 5B (Xenopus tropicalis)</fullName>
    </submittedName>
</protein>
<keyword evidence="3" id="KW-1133">Transmembrane helix</keyword>
<keyword evidence="3" id="KW-0472">Membrane</keyword>
<dbReference type="PANTHER" id="PTHR21663">
    <property type="entry name" value="HYPOTHETICAL HEAT DOMAIN-CONTAINING"/>
    <property type="match status" value="1"/>
</dbReference>
<evidence type="ECO:0000256" key="1">
    <source>
        <dbReference type="ARBA" id="ARBA00008304"/>
    </source>
</evidence>
<dbReference type="GO" id="GO:0005829">
    <property type="term" value="C:cytosol"/>
    <property type="evidence" value="ECO:0007669"/>
    <property type="project" value="GOC"/>
</dbReference>
<dbReference type="InterPro" id="IPR011989">
    <property type="entry name" value="ARM-like"/>
</dbReference>
<dbReference type="Gene3D" id="1.25.10.10">
    <property type="entry name" value="Leucine-rich Repeat Variant"/>
    <property type="match status" value="1"/>
</dbReference>
<comment type="similarity">
    <text evidence="1">Belongs to the HEATR5 family.</text>
</comment>
<dbReference type="GO" id="GO:0016020">
    <property type="term" value="C:membrane"/>
    <property type="evidence" value="ECO:0007669"/>
    <property type="project" value="TreeGrafter"/>
</dbReference>
<accession>A0A8J2MZJ2</accession>
<dbReference type="GO" id="GO:0005794">
    <property type="term" value="C:Golgi apparatus"/>
    <property type="evidence" value="ECO:0007669"/>
    <property type="project" value="TreeGrafter"/>
</dbReference>
<dbReference type="OrthoDB" id="192608at2759"/>
<evidence type="ECO:0000256" key="2">
    <source>
        <dbReference type="SAM" id="MobiDB-lite"/>
    </source>
</evidence>
<dbReference type="SUPFAM" id="SSF48371">
    <property type="entry name" value="ARM repeat"/>
    <property type="match status" value="2"/>
</dbReference>
<dbReference type="GO" id="GO:0008104">
    <property type="term" value="P:intracellular protein localization"/>
    <property type="evidence" value="ECO:0007669"/>
    <property type="project" value="TreeGrafter"/>
</dbReference>
<name>A0A8J2MZJ2_COTCN</name>
<dbReference type="Pfam" id="PF20210">
    <property type="entry name" value="Laa1_Sip1_HTR5"/>
    <property type="match status" value="1"/>
</dbReference>
<evidence type="ECO:0000256" key="3">
    <source>
        <dbReference type="SAM" id="Phobius"/>
    </source>
</evidence>
<comment type="caution">
    <text evidence="4">The sequence shown here is derived from an EMBL/GenBank/DDBJ whole genome shotgun (WGS) entry which is preliminary data.</text>
</comment>
<evidence type="ECO:0000313" key="5">
    <source>
        <dbReference type="Proteomes" id="UP000786811"/>
    </source>
</evidence>
<feature type="compositionally biased region" description="Basic and acidic residues" evidence="2">
    <location>
        <begin position="326"/>
        <end position="335"/>
    </location>
</feature>
<dbReference type="GO" id="GO:0042147">
    <property type="term" value="P:retrograde transport, endosome to Golgi"/>
    <property type="evidence" value="ECO:0007669"/>
    <property type="project" value="TreeGrafter"/>
</dbReference>
<dbReference type="InterPro" id="IPR040108">
    <property type="entry name" value="Laa1/Sip1/HEATR5"/>
</dbReference>
<dbReference type="InterPro" id="IPR016024">
    <property type="entry name" value="ARM-type_fold"/>
</dbReference>
<feature type="region of interest" description="Disordered" evidence="2">
    <location>
        <begin position="313"/>
        <end position="337"/>
    </location>
</feature>
<sequence length="646" mass="72306">MFPWTLFCLPLILNHYFLIDSFVRFDIDVVRKNYVVLGSILGFALIIVLSLYIDLYEYFVVVCVHMLDMCGNHMNIDFDILRIALCLDVLILGTDVDFVLADDMIFGIFHLLVHCFRSHHRMSMVFYFLNSLVPPDMLTRQSFLCACAIMQDHQDPLVQAEATGCLQQLHLFAPRHVNLSSLVPTLCRTLSSNHLLLRKAAISCLRQLAQREAKEVCEHAMSLANESRDTNIVEGLTITETGLPGVLFSLLDIETDSGLIKDIHDILTSMLQMLAANNLSLWIALCKDVLTVASEASTCEEIAIISNEDSLVGNDSADTEGDDDQAEFHADESKLRPSVSPRWPTRVFAAQCVRRIITTCINNNNNNNNNNNKQAHFDLSVAKELQQVKGRGDYLVLHLSDLVRMAFIAATSDCDPLRLEGLKTLQEIIEKFAKVPEPEFPGHLLLEQFQAQVGAALRPAFSPDTPSHVTAAACEACSAWIGSGVARDLNDLRRVHQLLVSSLEKLRDGHTRPQLYNESLLTLERLAILKAWAEVYVVAMINNGSTPNIRNSSLRNISKTENTDNDDFGQFEFQNESLLSLVQPELLSLSQYWLAALRDHALLLLPPEFASQLPHEGGAFYTTDTIESARPYYIKSWSPILHAAAL</sequence>
<dbReference type="EMBL" id="CAJNRD030001124">
    <property type="protein sequence ID" value="CAG5109342.1"/>
    <property type="molecule type" value="Genomic_DNA"/>
</dbReference>
<dbReference type="InterPro" id="IPR046837">
    <property type="entry name" value="Laa1/Sip1/HEATR5-like_HEAT"/>
</dbReference>